<accession>A0A5N6PWM3</accession>
<dbReference type="OrthoDB" id="2015968at2759"/>
<keyword evidence="2" id="KW-1185">Reference proteome</keyword>
<organism evidence="1 2">
    <name type="scientific">Mikania micrantha</name>
    <name type="common">bitter vine</name>
    <dbReference type="NCBI Taxonomy" id="192012"/>
    <lineage>
        <taxon>Eukaryota</taxon>
        <taxon>Viridiplantae</taxon>
        <taxon>Streptophyta</taxon>
        <taxon>Embryophyta</taxon>
        <taxon>Tracheophyta</taxon>
        <taxon>Spermatophyta</taxon>
        <taxon>Magnoliopsida</taxon>
        <taxon>eudicotyledons</taxon>
        <taxon>Gunneridae</taxon>
        <taxon>Pentapetalae</taxon>
        <taxon>asterids</taxon>
        <taxon>campanulids</taxon>
        <taxon>Asterales</taxon>
        <taxon>Asteraceae</taxon>
        <taxon>Asteroideae</taxon>
        <taxon>Heliantheae alliance</taxon>
        <taxon>Eupatorieae</taxon>
        <taxon>Mikania</taxon>
    </lineage>
</organism>
<evidence type="ECO:0000313" key="2">
    <source>
        <dbReference type="Proteomes" id="UP000326396"/>
    </source>
</evidence>
<dbReference type="AlphaFoldDB" id="A0A5N6PWM3"/>
<sequence>MTCCTAWVQGCGELGANDTGRCWCGLVGTHVWPMAGMVYPVSTASELTLIPYIGVNRFANKTGTLGMYVDLYRTPKKESRLGMAAGGGTFESENGAKVHLPWANLYDPANQADHLLENGHMGYSEFVGIMHS</sequence>
<comment type="caution">
    <text evidence="1">The sequence shown here is derived from an EMBL/GenBank/DDBJ whole genome shotgun (WGS) entry which is preliminary data.</text>
</comment>
<protein>
    <submittedName>
        <fullName evidence="1">Uncharacterized protein</fullName>
    </submittedName>
</protein>
<dbReference type="Proteomes" id="UP000326396">
    <property type="component" value="Linkage Group LG10"/>
</dbReference>
<proteinExistence type="predicted"/>
<name>A0A5N6PWM3_9ASTR</name>
<evidence type="ECO:0000313" key="1">
    <source>
        <dbReference type="EMBL" id="KAD7117188.1"/>
    </source>
</evidence>
<gene>
    <name evidence="1" type="ORF">E3N88_04456</name>
</gene>
<reference evidence="1 2" key="1">
    <citation type="submission" date="2019-05" db="EMBL/GenBank/DDBJ databases">
        <title>Mikania micrantha, genome provides insights into the molecular mechanism of rapid growth.</title>
        <authorList>
            <person name="Liu B."/>
        </authorList>
    </citation>
    <scope>NUCLEOTIDE SEQUENCE [LARGE SCALE GENOMIC DNA]</scope>
    <source>
        <strain evidence="1">NLD-2019</strain>
        <tissue evidence="1">Leaf</tissue>
    </source>
</reference>
<dbReference type="EMBL" id="SZYD01000002">
    <property type="protein sequence ID" value="KAD7117188.1"/>
    <property type="molecule type" value="Genomic_DNA"/>
</dbReference>